<keyword evidence="1" id="KW-0175">Coiled coil</keyword>
<organism evidence="2 3">
    <name type="scientific">Caenorhabditis japonica</name>
    <dbReference type="NCBI Taxonomy" id="281687"/>
    <lineage>
        <taxon>Eukaryota</taxon>
        <taxon>Metazoa</taxon>
        <taxon>Ecdysozoa</taxon>
        <taxon>Nematoda</taxon>
        <taxon>Chromadorea</taxon>
        <taxon>Rhabditida</taxon>
        <taxon>Rhabditina</taxon>
        <taxon>Rhabditomorpha</taxon>
        <taxon>Rhabditoidea</taxon>
        <taxon>Rhabditidae</taxon>
        <taxon>Peloderinae</taxon>
        <taxon>Caenorhabditis</taxon>
    </lineage>
</organism>
<name>A0A8R1ER26_CAEJA</name>
<dbReference type="Proteomes" id="UP000005237">
    <property type="component" value="Unassembled WGS sequence"/>
</dbReference>
<accession>A0A8R1ER26</accession>
<reference evidence="2" key="2">
    <citation type="submission" date="2022-06" db="UniProtKB">
        <authorList>
            <consortium name="EnsemblMetazoa"/>
        </authorList>
    </citation>
    <scope>IDENTIFICATION</scope>
    <source>
        <strain evidence="2">DF5081</strain>
    </source>
</reference>
<proteinExistence type="predicted"/>
<protein>
    <submittedName>
        <fullName evidence="2">Uncharacterized protein</fullName>
    </submittedName>
</protein>
<dbReference type="EnsemblMetazoa" id="CJA41043.1">
    <property type="protein sequence ID" value="CJA41043.1"/>
    <property type="gene ID" value="WBGene00216891"/>
</dbReference>
<feature type="coiled-coil region" evidence="1">
    <location>
        <begin position="4"/>
        <end position="34"/>
    </location>
</feature>
<evidence type="ECO:0000313" key="3">
    <source>
        <dbReference type="Proteomes" id="UP000005237"/>
    </source>
</evidence>
<evidence type="ECO:0000313" key="2">
    <source>
        <dbReference type="EnsemblMetazoa" id="CJA41043.1"/>
    </source>
</evidence>
<evidence type="ECO:0000256" key="1">
    <source>
        <dbReference type="SAM" id="Coils"/>
    </source>
</evidence>
<sequence>ITCEVEKENLVEELESERENAEKLSESQEWLKRKVMKPENALMAKKQVSEGMKSNLKFLSKDVYGVLRTTF</sequence>
<dbReference type="AlphaFoldDB" id="A0A8R1ER26"/>
<reference evidence="3" key="1">
    <citation type="submission" date="2010-08" db="EMBL/GenBank/DDBJ databases">
        <authorList>
            <consortium name="Caenorhabditis japonica Sequencing Consortium"/>
            <person name="Wilson R.K."/>
        </authorList>
    </citation>
    <scope>NUCLEOTIDE SEQUENCE [LARGE SCALE GENOMIC DNA]</scope>
    <source>
        <strain evidence="3">DF5081</strain>
    </source>
</reference>
<keyword evidence="3" id="KW-1185">Reference proteome</keyword>